<comment type="caution">
    <text evidence="1">The sequence shown here is derived from an EMBL/GenBank/DDBJ whole genome shotgun (WGS) entry which is preliminary data.</text>
</comment>
<dbReference type="AlphaFoldDB" id="A0A0F9SZR6"/>
<dbReference type="EMBL" id="LAZR01000361">
    <property type="protein sequence ID" value="KKN72479.1"/>
    <property type="molecule type" value="Genomic_DNA"/>
</dbReference>
<reference evidence="1" key="1">
    <citation type="journal article" date="2015" name="Nature">
        <title>Complex archaea that bridge the gap between prokaryotes and eukaryotes.</title>
        <authorList>
            <person name="Spang A."/>
            <person name="Saw J.H."/>
            <person name="Jorgensen S.L."/>
            <person name="Zaremba-Niedzwiedzka K."/>
            <person name="Martijn J."/>
            <person name="Lind A.E."/>
            <person name="van Eijk R."/>
            <person name="Schleper C."/>
            <person name="Guy L."/>
            <person name="Ettema T.J."/>
        </authorList>
    </citation>
    <scope>NUCLEOTIDE SEQUENCE</scope>
</reference>
<sequence length="114" mass="12713">MWLFNKKPLLKESAFLDFLPDLLKSDLADVLAMTNVVSVLTVRPVKTGSQLGLSISYERKSTLTPTKGVVVPLPPIEVQSSYVQRQFWLHEIAKMILDQVAEENTKKKGGGSKQ</sequence>
<accession>A0A0F9SZR6</accession>
<evidence type="ECO:0000313" key="1">
    <source>
        <dbReference type="EMBL" id="KKN72479.1"/>
    </source>
</evidence>
<organism evidence="1">
    <name type="scientific">marine sediment metagenome</name>
    <dbReference type="NCBI Taxonomy" id="412755"/>
    <lineage>
        <taxon>unclassified sequences</taxon>
        <taxon>metagenomes</taxon>
        <taxon>ecological metagenomes</taxon>
    </lineage>
</organism>
<proteinExistence type="predicted"/>
<protein>
    <submittedName>
        <fullName evidence="1">Uncharacterized protein</fullName>
    </submittedName>
</protein>
<gene>
    <name evidence="1" type="ORF">LCGC14_0409830</name>
</gene>
<name>A0A0F9SZR6_9ZZZZ</name>